<evidence type="ECO:0000256" key="8">
    <source>
        <dbReference type="ARBA" id="ARBA00023125"/>
    </source>
</evidence>
<dbReference type="SMART" id="SM00342">
    <property type="entry name" value="HTH_ARAC"/>
    <property type="match status" value="1"/>
</dbReference>
<dbReference type="PIRSF" id="PIRSF000408">
    <property type="entry name" value="Alkyltransferas_AdaA"/>
    <property type="match status" value="1"/>
</dbReference>
<evidence type="ECO:0000313" key="15">
    <source>
        <dbReference type="Proteomes" id="UP000475765"/>
    </source>
</evidence>
<dbReference type="PROSITE" id="PS00041">
    <property type="entry name" value="HTH_ARAC_FAMILY_1"/>
    <property type="match status" value="1"/>
</dbReference>
<dbReference type="PANTHER" id="PTHR43280:SF28">
    <property type="entry name" value="HTH-TYPE TRANSCRIPTIONAL ACTIVATOR RHAS"/>
    <property type="match status" value="1"/>
</dbReference>
<keyword evidence="8" id="KW-0238">DNA-binding</keyword>
<dbReference type="GO" id="GO:0008270">
    <property type="term" value="F:zinc ion binding"/>
    <property type="evidence" value="ECO:0007669"/>
    <property type="project" value="InterPro"/>
</dbReference>
<evidence type="ECO:0000256" key="4">
    <source>
        <dbReference type="ARBA" id="ARBA00022723"/>
    </source>
</evidence>
<keyword evidence="4" id="KW-0479">Metal-binding</keyword>
<dbReference type="GO" id="GO:0003700">
    <property type="term" value="F:DNA-binding transcription factor activity"/>
    <property type="evidence" value="ECO:0007669"/>
    <property type="project" value="InterPro"/>
</dbReference>
<dbReference type="Gene3D" id="1.10.10.60">
    <property type="entry name" value="Homeodomain-like"/>
    <property type="match status" value="2"/>
</dbReference>
<name>A0A9W7QJC6_BACCE</name>
<keyword evidence="5" id="KW-0227">DNA damage</keyword>
<dbReference type="InterPro" id="IPR016220">
    <property type="entry name" value="Me-P-triester_DNA_alkyl-Trfase"/>
</dbReference>
<comment type="caution">
    <text evidence="13">The sequence shown here is derived from an EMBL/GenBank/DDBJ whole genome shotgun (WGS) entry which is preliminary data.</text>
</comment>
<evidence type="ECO:0000256" key="2">
    <source>
        <dbReference type="ARBA" id="ARBA00022603"/>
    </source>
</evidence>
<evidence type="ECO:0000256" key="6">
    <source>
        <dbReference type="ARBA" id="ARBA00022833"/>
    </source>
</evidence>
<dbReference type="SUPFAM" id="SSF46689">
    <property type="entry name" value="Homeodomain-like"/>
    <property type="match status" value="2"/>
</dbReference>
<keyword evidence="9" id="KW-0010">Activator</keyword>
<evidence type="ECO:0000256" key="1">
    <source>
        <dbReference type="ARBA" id="ARBA00001947"/>
    </source>
</evidence>
<evidence type="ECO:0000256" key="11">
    <source>
        <dbReference type="ARBA" id="ARBA00023204"/>
    </source>
</evidence>
<evidence type="ECO:0000259" key="12">
    <source>
        <dbReference type="PROSITE" id="PS01124"/>
    </source>
</evidence>
<evidence type="ECO:0000313" key="16">
    <source>
        <dbReference type="Proteomes" id="UP000477920"/>
    </source>
</evidence>
<dbReference type="PROSITE" id="PS01124">
    <property type="entry name" value="HTH_ARAC_FAMILY_2"/>
    <property type="match status" value="1"/>
</dbReference>
<dbReference type="InterPro" id="IPR004026">
    <property type="entry name" value="Ada_DNA_repair_Zn-bd"/>
</dbReference>
<dbReference type="GO" id="GO:0032259">
    <property type="term" value="P:methylation"/>
    <property type="evidence" value="ECO:0007669"/>
    <property type="project" value="UniProtKB-KW"/>
</dbReference>
<evidence type="ECO:0000256" key="7">
    <source>
        <dbReference type="ARBA" id="ARBA00023015"/>
    </source>
</evidence>
<dbReference type="SUPFAM" id="SSF57884">
    <property type="entry name" value="Ada DNA repair protein, N-terminal domain (N-Ada 10)"/>
    <property type="match status" value="1"/>
</dbReference>
<evidence type="ECO:0000313" key="14">
    <source>
        <dbReference type="EMBL" id="KAB2499797.1"/>
    </source>
</evidence>
<dbReference type="GO" id="GO:0006281">
    <property type="term" value="P:DNA repair"/>
    <property type="evidence" value="ECO:0007669"/>
    <property type="project" value="UniProtKB-KW"/>
</dbReference>
<dbReference type="InterPro" id="IPR020449">
    <property type="entry name" value="Tscrpt_reg_AraC-type_HTH"/>
</dbReference>
<keyword evidence="10" id="KW-0804">Transcription</keyword>
<evidence type="ECO:0000256" key="3">
    <source>
        <dbReference type="ARBA" id="ARBA00022679"/>
    </source>
</evidence>
<dbReference type="AlphaFoldDB" id="A0A9W7QJC6"/>
<dbReference type="GO" id="GO:0008168">
    <property type="term" value="F:methyltransferase activity"/>
    <property type="evidence" value="ECO:0007669"/>
    <property type="project" value="UniProtKB-KW"/>
</dbReference>
<dbReference type="InterPro" id="IPR018062">
    <property type="entry name" value="HTH_AraC-typ_CS"/>
</dbReference>
<evidence type="ECO:0000256" key="10">
    <source>
        <dbReference type="ARBA" id="ARBA00023163"/>
    </source>
</evidence>
<keyword evidence="11" id="KW-0234">DNA repair</keyword>
<accession>A0A9W7QJC6</accession>
<protein>
    <submittedName>
        <fullName evidence="13">Methylphosphotriester-DNA--protein-cysteine methyltransferase family protein</fullName>
    </submittedName>
</protein>
<feature type="domain" description="HTH araC/xylS-type" evidence="12">
    <location>
        <begin position="95"/>
        <end position="193"/>
    </location>
</feature>
<keyword evidence="3" id="KW-0808">Transferase</keyword>
<dbReference type="Gene3D" id="3.40.10.10">
    <property type="entry name" value="DNA Methylphosphotriester Repair Domain"/>
    <property type="match status" value="1"/>
</dbReference>
<evidence type="ECO:0000256" key="5">
    <source>
        <dbReference type="ARBA" id="ARBA00022763"/>
    </source>
</evidence>
<dbReference type="Pfam" id="PF12833">
    <property type="entry name" value="HTH_18"/>
    <property type="match status" value="1"/>
</dbReference>
<dbReference type="Proteomes" id="UP000475765">
    <property type="component" value="Unassembled WGS sequence"/>
</dbReference>
<sequence length="196" mass="22871">MDIDPEFKKEEHFKVNKEEWEAIQSNNKKYDGYFYYTLSTTKTVCRPSCTSRTPNPKHVSIYKNLDLAIAAGFRPCIRCKPDLKNWKGYKEEVSKETLLYIQKNYKSKFSLKQIGDALEKNPYYIHRSFKAINGITPLKYLHTLRIEEAKGLLNNKHLLVTDIALEVGYNDSTQFSVKFKEFTGLSPTSYRDSFVK</sequence>
<dbReference type="PANTHER" id="PTHR43280">
    <property type="entry name" value="ARAC-FAMILY TRANSCRIPTIONAL REGULATOR"/>
    <property type="match status" value="1"/>
</dbReference>
<gene>
    <name evidence="14" type="ORF">F8158_09475</name>
    <name evidence="13" type="ORF">F8172_02125</name>
</gene>
<dbReference type="GO" id="GO:0043565">
    <property type="term" value="F:sequence-specific DNA binding"/>
    <property type="evidence" value="ECO:0007669"/>
    <property type="project" value="InterPro"/>
</dbReference>
<keyword evidence="2 13" id="KW-0489">Methyltransferase</keyword>
<dbReference type="InterPro" id="IPR035451">
    <property type="entry name" value="Ada-like_dom_sf"/>
</dbReference>
<dbReference type="PRINTS" id="PR00032">
    <property type="entry name" value="HTHARAC"/>
</dbReference>
<dbReference type="InterPro" id="IPR018060">
    <property type="entry name" value="HTH_AraC"/>
</dbReference>
<evidence type="ECO:0000313" key="13">
    <source>
        <dbReference type="EMBL" id="KAB2399864.1"/>
    </source>
</evidence>
<evidence type="ECO:0000256" key="9">
    <source>
        <dbReference type="ARBA" id="ARBA00023159"/>
    </source>
</evidence>
<dbReference type="Pfam" id="PF02805">
    <property type="entry name" value="Ada_Zn_binding"/>
    <property type="match status" value="1"/>
</dbReference>
<reference evidence="15 16" key="1">
    <citation type="submission" date="2019-10" db="EMBL/GenBank/DDBJ databases">
        <title>Bacillus from the desert of Cuatro Cinegas, Coahuila.</title>
        <authorList>
            <person name="Olmedo-Alvarez G."/>
            <person name="Saldana S."/>
            <person name="Barcelo D."/>
        </authorList>
    </citation>
    <scope>NUCLEOTIDE SEQUENCE [LARGE SCALE GENOMIC DNA]</scope>
    <source>
        <strain evidence="14 16">CH101a_3T</strain>
        <strain evidence="13 15">CH417_13T</strain>
    </source>
</reference>
<comment type="cofactor">
    <cofactor evidence="1">
        <name>Zn(2+)</name>
        <dbReference type="ChEBI" id="CHEBI:29105"/>
    </cofactor>
</comment>
<dbReference type="InterPro" id="IPR009057">
    <property type="entry name" value="Homeodomain-like_sf"/>
</dbReference>
<keyword evidence="6" id="KW-0862">Zinc</keyword>
<dbReference type="Proteomes" id="UP000477920">
    <property type="component" value="Unassembled WGS sequence"/>
</dbReference>
<dbReference type="EMBL" id="WBPP01000005">
    <property type="protein sequence ID" value="KAB2399864.1"/>
    <property type="molecule type" value="Genomic_DNA"/>
</dbReference>
<organism evidence="13 15">
    <name type="scientific">Bacillus cereus</name>
    <dbReference type="NCBI Taxonomy" id="1396"/>
    <lineage>
        <taxon>Bacteria</taxon>
        <taxon>Bacillati</taxon>
        <taxon>Bacillota</taxon>
        <taxon>Bacilli</taxon>
        <taxon>Bacillales</taxon>
        <taxon>Bacillaceae</taxon>
        <taxon>Bacillus</taxon>
        <taxon>Bacillus cereus group</taxon>
    </lineage>
</organism>
<proteinExistence type="predicted"/>
<dbReference type="EMBL" id="WBPB01000019">
    <property type="protein sequence ID" value="KAB2499797.1"/>
    <property type="molecule type" value="Genomic_DNA"/>
</dbReference>
<keyword evidence="7" id="KW-0805">Transcription regulation</keyword>